<evidence type="ECO:0000256" key="1">
    <source>
        <dbReference type="SAM" id="MobiDB-lite"/>
    </source>
</evidence>
<dbReference type="SUPFAM" id="SSF53098">
    <property type="entry name" value="Ribonuclease H-like"/>
    <property type="match status" value="1"/>
</dbReference>
<accession>A0A636GDG4</accession>
<comment type="caution">
    <text evidence="2">The sequence shown here is derived from an EMBL/GenBank/DDBJ whole genome shotgun (WGS) entry which is preliminary data.</text>
</comment>
<proteinExistence type="predicted"/>
<dbReference type="AlphaFoldDB" id="A0A636GDG4"/>
<feature type="region of interest" description="Disordered" evidence="1">
    <location>
        <begin position="1"/>
        <end position="20"/>
    </location>
</feature>
<dbReference type="Gene3D" id="3.30.420.10">
    <property type="entry name" value="Ribonuclease H-like superfamily/Ribonuclease H"/>
    <property type="match status" value="1"/>
</dbReference>
<gene>
    <name evidence="2" type="ORF">CC707_20715</name>
</gene>
<protein>
    <submittedName>
        <fullName evidence="2">Uncharacterized protein</fullName>
    </submittedName>
</protein>
<dbReference type="InterPro" id="IPR036397">
    <property type="entry name" value="RNaseH_sf"/>
</dbReference>
<feature type="region of interest" description="Disordered" evidence="1">
    <location>
        <begin position="99"/>
        <end position="118"/>
    </location>
</feature>
<name>A0A636GDG4_SALET</name>
<reference evidence="2" key="1">
    <citation type="submission" date="2018-07" db="EMBL/GenBank/DDBJ databases">
        <authorList>
            <person name="Ashton P.M."/>
            <person name="Dallman T."/>
            <person name="Nair S."/>
            <person name="De Pinna E."/>
            <person name="Peters T."/>
            <person name="Grant K."/>
        </authorList>
    </citation>
    <scope>NUCLEOTIDE SEQUENCE</scope>
    <source>
        <strain evidence="2">333397</strain>
    </source>
</reference>
<organism evidence="2">
    <name type="scientific">Salmonella enterica subsp. enterica serovar Panama</name>
    <dbReference type="NCBI Taxonomy" id="29472"/>
    <lineage>
        <taxon>Bacteria</taxon>
        <taxon>Pseudomonadati</taxon>
        <taxon>Pseudomonadota</taxon>
        <taxon>Gammaproteobacteria</taxon>
        <taxon>Enterobacterales</taxon>
        <taxon>Enterobacteriaceae</taxon>
        <taxon>Salmonella</taxon>
    </lineage>
</organism>
<evidence type="ECO:0000313" key="2">
    <source>
        <dbReference type="EMBL" id="EDI0273502.1"/>
    </source>
</evidence>
<sequence length="118" mass="12822">MELAATVTMPKGPQKSARSAPETFRLAKINSHAGRVAALAQHWVDEFPLFLDMLTTGQGKYAQVVEIALVNIAGEIVFENRLKPTVSVEETATAVHGIRSQQLLTAPPGRRQPKNCDS</sequence>
<dbReference type="InterPro" id="IPR012337">
    <property type="entry name" value="RNaseH-like_sf"/>
</dbReference>
<dbReference type="EMBL" id="AAMJPF010000032">
    <property type="protein sequence ID" value="EDI0273502.1"/>
    <property type="molecule type" value="Genomic_DNA"/>
</dbReference>
<dbReference type="GO" id="GO:0003676">
    <property type="term" value="F:nucleic acid binding"/>
    <property type="evidence" value="ECO:0007669"/>
    <property type="project" value="InterPro"/>
</dbReference>